<organism evidence="4 5">
    <name type="scientific">Ruminococcus bromii</name>
    <dbReference type="NCBI Taxonomy" id="40518"/>
    <lineage>
        <taxon>Bacteria</taxon>
        <taxon>Bacillati</taxon>
        <taxon>Bacillota</taxon>
        <taxon>Clostridia</taxon>
        <taxon>Eubacteriales</taxon>
        <taxon>Oscillospiraceae</taxon>
        <taxon>Ruminococcus</taxon>
    </lineage>
</organism>
<dbReference type="EC" id="3.-.-.-" evidence="4"/>
<dbReference type="GO" id="GO:0016787">
    <property type="term" value="F:hydrolase activity"/>
    <property type="evidence" value="ECO:0007669"/>
    <property type="project" value="UniProtKB-KW"/>
</dbReference>
<reference evidence="4" key="1">
    <citation type="journal article" date="2018" name="Environ. Microbiol.">
        <title>Sporulation capability and amylosome conservation among diverse human colonic and rumen isolates of the keystone starch-degrader Ruminococcus bromii.</title>
        <authorList>
            <person name="Mukhopadhya I."/>
            <person name="Morais S."/>
            <person name="Laverde-Gomez J."/>
            <person name="Sheridan P.O."/>
            <person name="Walker A.W."/>
            <person name="Kelly W."/>
            <person name="Klieve A.V."/>
            <person name="Ouwerkerk D."/>
            <person name="Duncan S.H."/>
            <person name="Louis P."/>
            <person name="Koropatkin N."/>
            <person name="Cockburn D."/>
            <person name="Kibler R."/>
            <person name="Cooper P.J."/>
            <person name="Sandoval C."/>
            <person name="Crost E."/>
            <person name="Juge N."/>
            <person name="Bayer E.A."/>
            <person name="Flint H.J."/>
        </authorList>
    </citation>
    <scope>NUCLEOTIDE SEQUENCE [LARGE SCALE GENOMIC DNA]</scope>
    <source>
        <strain evidence="4">ATCC 27255</strain>
    </source>
</reference>
<comment type="caution">
    <text evidence="4">The sequence shown here is derived from an EMBL/GenBank/DDBJ whole genome shotgun (WGS) entry which is preliminary data.</text>
</comment>
<evidence type="ECO:0000259" key="3">
    <source>
        <dbReference type="PROSITE" id="PS51109"/>
    </source>
</evidence>
<dbReference type="InterPro" id="IPR011098">
    <property type="entry name" value="G5_dom"/>
</dbReference>
<evidence type="ECO:0000313" key="4">
    <source>
        <dbReference type="EMBL" id="PKD31431.1"/>
    </source>
</evidence>
<feature type="region of interest" description="Disordered" evidence="2">
    <location>
        <begin position="217"/>
        <end position="241"/>
    </location>
</feature>
<dbReference type="PROSITE" id="PS51109">
    <property type="entry name" value="G5"/>
    <property type="match status" value="1"/>
</dbReference>
<keyword evidence="5" id="KW-1185">Reference proteome</keyword>
<sequence>MCSIFKKPISVLGVIALVLAICATMFCVSGCGSDVKVKINDSGVTTGADGNTDMTVREILEKAEIKLGDKDETEPKADEKLGDKTEITVKRYAKVTVKNGSDEKTVELVGGTVEDAVKKAGFKLDDSVSYDADKASYLKDGMTITLTNSIEVSLTVDGKTTKCKTQAETVKAFLEEQKVNLGKDDEVSPKLDEKIKDGSKVVVKRVEYKTKTEKVSVDYKTEEQESSSLASGETQVTQEGVKGEKTVTYKVKYVDGKEKSKEKTSEKVTKEPVNKIVTVGTAVQSSAVEAPQQSQQTQQSQKPQQSSSAQSSQASQGKTVVSKQAVYDCDGSGHGYYVIKWSDGTETYEEF</sequence>
<protein>
    <submittedName>
        <fullName evidence="4">Resuscitation-promoting factor Rpf2</fullName>
        <ecNumber evidence="4">3.-.-.-</ecNumber>
    </submittedName>
</protein>
<evidence type="ECO:0000313" key="5">
    <source>
        <dbReference type="Proteomes" id="UP000233425"/>
    </source>
</evidence>
<feature type="domain" description="G5" evidence="3">
    <location>
        <begin position="203"/>
        <end position="283"/>
    </location>
</feature>
<evidence type="ECO:0000256" key="1">
    <source>
        <dbReference type="ARBA" id="ARBA00022729"/>
    </source>
</evidence>
<dbReference type="AlphaFoldDB" id="A0A2N0UWS6"/>
<feature type="region of interest" description="Disordered" evidence="2">
    <location>
        <begin position="285"/>
        <end position="322"/>
    </location>
</feature>
<gene>
    <name evidence="4" type="primary">rpf2</name>
    <name evidence="4" type="ORF">RBATCC27255_00811</name>
</gene>
<dbReference type="Gene3D" id="2.20.230.10">
    <property type="entry name" value="Resuscitation-promoting factor rpfb"/>
    <property type="match status" value="1"/>
</dbReference>
<dbReference type="EMBL" id="NNSR01000039">
    <property type="protein sequence ID" value="PKD31431.1"/>
    <property type="molecule type" value="Genomic_DNA"/>
</dbReference>
<dbReference type="Proteomes" id="UP000233425">
    <property type="component" value="Unassembled WGS sequence"/>
</dbReference>
<feature type="compositionally biased region" description="Polar residues" evidence="2">
    <location>
        <begin position="226"/>
        <end position="238"/>
    </location>
</feature>
<name>A0A2N0UWS6_9FIRM</name>
<dbReference type="InterPro" id="IPR007137">
    <property type="entry name" value="DUF348"/>
</dbReference>
<dbReference type="Pfam" id="PF03990">
    <property type="entry name" value="DUF348"/>
    <property type="match status" value="3"/>
</dbReference>
<dbReference type="SMART" id="SM01208">
    <property type="entry name" value="G5"/>
    <property type="match status" value="1"/>
</dbReference>
<feature type="compositionally biased region" description="Low complexity" evidence="2">
    <location>
        <begin position="290"/>
        <end position="316"/>
    </location>
</feature>
<keyword evidence="4" id="KW-0378">Hydrolase</keyword>
<proteinExistence type="predicted"/>
<accession>A0A2N0UWS6</accession>
<evidence type="ECO:0000256" key="2">
    <source>
        <dbReference type="SAM" id="MobiDB-lite"/>
    </source>
</evidence>
<keyword evidence="1" id="KW-0732">Signal</keyword>
<dbReference type="Pfam" id="PF07501">
    <property type="entry name" value="G5"/>
    <property type="match status" value="1"/>
</dbReference>